<dbReference type="PROSITE" id="PS00543">
    <property type="entry name" value="HLYD_FAMILY"/>
    <property type="match status" value="1"/>
</dbReference>
<dbReference type="GO" id="GO:0016020">
    <property type="term" value="C:membrane"/>
    <property type="evidence" value="ECO:0007669"/>
    <property type="project" value="InterPro"/>
</dbReference>
<accession>A0A840MMQ2</accession>
<organism evidence="2 3">
    <name type="scientific">Chitinivorax tropicus</name>
    <dbReference type="NCBI Taxonomy" id="714531"/>
    <lineage>
        <taxon>Bacteria</taxon>
        <taxon>Pseudomonadati</taxon>
        <taxon>Pseudomonadota</taxon>
        <taxon>Betaproteobacteria</taxon>
        <taxon>Chitinivorax</taxon>
    </lineage>
</organism>
<dbReference type="PRINTS" id="PR01490">
    <property type="entry name" value="RTXTOXIND"/>
</dbReference>
<evidence type="ECO:0000259" key="1">
    <source>
        <dbReference type="Pfam" id="PF26002"/>
    </source>
</evidence>
<dbReference type="InterPro" id="IPR006144">
    <property type="entry name" value="Secretion_HlyD_CS"/>
</dbReference>
<dbReference type="Proteomes" id="UP000575898">
    <property type="component" value="Unassembled WGS sequence"/>
</dbReference>
<comment type="caution">
    <text evidence="2">The sequence shown here is derived from an EMBL/GenBank/DDBJ whole genome shotgun (WGS) entry which is preliminary data.</text>
</comment>
<dbReference type="EMBL" id="JACHHY010000007">
    <property type="protein sequence ID" value="MBB5018227.1"/>
    <property type="molecule type" value="Genomic_DNA"/>
</dbReference>
<gene>
    <name evidence="2" type="ORF">HNQ59_001512</name>
</gene>
<dbReference type="AlphaFoldDB" id="A0A840MMQ2"/>
<dbReference type="Pfam" id="PF26002">
    <property type="entry name" value="Beta-barrel_AprE"/>
    <property type="match status" value="1"/>
</dbReference>
<feature type="domain" description="AprE-like beta-barrel" evidence="1">
    <location>
        <begin position="2"/>
        <end position="50"/>
    </location>
</feature>
<sequence>MSVSDDAITDEKRGLIYRAQVRLNQTKIQVENKYVNLSPGMVASVEIKTGQRRLIEYFLSPLLEYRSESLRERC</sequence>
<evidence type="ECO:0000313" key="2">
    <source>
        <dbReference type="EMBL" id="MBB5018227.1"/>
    </source>
</evidence>
<keyword evidence="3" id="KW-1185">Reference proteome</keyword>
<evidence type="ECO:0000313" key="3">
    <source>
        <dbReference type="Proteomes" id="UP000575898"/>
    </source>
</evidence>
<proteinExistence type="predicted"/>
<protein>
    <submittedName>
        <fullName evidence="2">Multidrug efflux pump subunit AcrA (Membrane-fusion protein)</fullName>
    </submittedName>
</protein>
<reference evidence="2 3" key="1">
    <citation type="submission" date="2020-08" db="EMBL/GenBank/DDBJ databases">
        <title>Genomic Encyclopedia of Type Strains, Phase IV (KMG-IV): sequencing the most valuable type-strain genomes for metagenomic binning, comparative biology and taxonomic classification.</title>
        <authorList>
            <person name="Goeker M."/>
        </authorList>
    </citation>
    <scope>NUCLEOTIDE SEQUENCE [LARGE SCALE GENOMIC DNA]</scope>
    <source>
        <strain evidence="2 3">DSM 27165</strain>
    </source>
</reference>
<name>A0A840MMQ2_9PROT</name>
<dbReference type="GO" id="GO:0009306">
    <property type="term" value="P:protein secretion"/>
    <property type="evidence" value="ECO:0007669"/>
    <property type="project" value="InterPro"/>
</dbReference>
<dbReference type="InterPro" id="IPR058982">
    <property type="entry name" value="Beta-barrel_AprE"/>
</dbReference>